<gene>
    <name evidence="6" type="ORF">LUZ61_020144</name>
</gene>
<dbReference type="PANTHER" id="PTHR23092">
    <property type="entry name" value="POLY(A) RNA POLYMERASE"/>
    <property type="match status" value="1"/>
</dbReference>
<dbReference type="Gene3D" id="3.30.460.10">
    <property type="entry name" value="Beta Polymerase, domain 2"/>
    <property type="match status" value="1"/>
</dbReference>
<evidence type="ECO:0000256" key="1">
    <source>
        <dbReference type="ARBA" id="ARBA00022723"/>
    </source>
</evidence>
<dbReference type="Pfam" id="PF22600">
    <property type="entry name" value="MTPAP-like_central"/>
    <property type="match status" value="1"/>
</dbReference>
<dbReference type="GO" id="GO:0043634">
    <property type="term" value="P:polyadenylation-dependent ncRNA catabolic process"/>
    <property type="evidence" value="ECO:0007669"/>
    <property type="project" value="TreeGrafter"/>
</dbReference>
<feature type="compositionally biased region" description="Basic and acidic residues" evidence="3">
    <location>
        <begin position="817"/>
        <end position="829"/>
    </location>
</feature>
<sequence>METSQTLIDSLTDHLALFHSSRAKNPDRNPNSIQPRASILRWFSSLSVSGRRAALTILDRDLVSVLFNMLSYLHRHGHCFFFLLTDSPSSPSVLYRRSRGLLARAAAGHVPETELGESILLFSSGEFGSHEPDAVTVSENFVSDIDRFLEVMDVISGGRFLTGEEYIGAGKAEKWPELAWLKDKGYYSLESYIVNRLEITLRISWREANGGGGGRKGKGGKGVKDKAVVATSGMAANVFWRKKGCLDWWDRLDQRQRQKAFDAFVGKASRTMADEIVKESEIFSKKKLLFFNHLSASSWETTKQSFFKRSRYSITSDDISLLSYKRNSGPPCIINKLVVLHIISLLKREVGHYGENCLFFTTLAMAGSISDYVLYKLRKVLMDVSVECTNLELLEDFGITKSSAVVQNKGKKNSSKPRKPKPGLKSSKDNKLEGANNNCPSSTKSSKQSKTSCVKEEPKGSSSTLPLQETCEEMLISGINKGTEEASTKNKGNPAKKKNKRKGKNKTAPTSEVKNQQSNRAKKLVSDINVKPLNTKSVGCSKEWSDPSQVHDNPHNFSNPSNSTERENCLNISCIIDNLTTDNNIVINKTVEQETEQIGISDKADEALIPPITPLNLTQDIPNPTLDPRNPFWEGTPANFDMPFAPTPQHVMSPPLALPLSYDWPPVYRSYNRMTHNFSLAPDFIDDSEAYYLSEEETDYNFPYSERGYNQYFGGGVMYWSPAEYGSGNGNGSFCSDDSAWAWHEADVNRVIEEMSVLPSPSPSTRAASIAGSDNGLEDSKPALAPVKSSAASSCGDTLPYMLRPINVPNGITRRGSRSELKPGQEYHRSPCIPSSARREPSRVKRPPSPVVLCVPRVPRPPPPSPVGEFGRRRAGGLPVARSGSSSPRNWGMRGVFSEEKGNLEKGQVLLDGPEVVWPKSALMMQPFQGTPVLQEHLMKITQFSRDQQHPDIALPLQPPNSTDCDSRLVMHNLLHEEIDYFYKQVSAGNLTRKPYITWAVNRVTRCLQVLWPRSRTSLFGSNATGLALPTSDVDLVISLPPVRNLEPIKEAGILEGRNGIKETCLQHAARHLLNQEWVRSDSLKTVENTAIPIIMLEVKVPSDINLCNDSPLVSDNLQEDQENILGEQGDISPQSDRSTISKTQGNCAVVKSIRLDISFKSPSHTGLQTSELVRELIQQFPASVPLALVLKKFLADRSLDHSYSGGLSSYCLVLLITRFLQHEHHLAQPVKQVFPNLSSFNLGILLMDFLYFFGNVFDPRQMRISIRGSGLYLNRERGLSIDPIHIDDPLYPSNNVGRNCFRIHQCIKAFADAFSLLESEIENLPGDDTAATTASKFRLLQKIIPTIDCNE</sequence>
<keyword evidence="1" id="KW-0479">Metal-binding</keyword>
<dbReference type="InterPro" id="IPR002058">
    <property type="entry name" value="PAP_assoc"/>
</dbReference>
<dbReference type="EMBL" id="JAMRDG010000002">
    <property type="protein sequence ID" value="KAJ3690980.1"/>
    <property type="molecule type" value="Genomic_DNA"/>
</dbReference>
<feature type="domain" description="PAP-associated" evidence="4">
    <location>
        <begin position="1242"/>
        <end position="1295"/>
    </location>
</feature>
<dbReference type="Proteomes" id="UP001210211">
    <property type="component" value="Unassembled WGS sequence"/>
</dbReference>
<accession>A0AAD5ZCR9</accession>
<evidence type="ECO:0000313" key="6">
    <source>
        <dbReference type="EMBL" id="KAJ3690980.1"/>
    </source>
</evidence>
<evidence type="ECO:0000259" key="4">
    <source>
        <dbReference type="Pfam" id="PF03828"/>
    </source>
</evidence>
<evidence type="ECO:0000313" key="7">
    <source>
        <dbReference type="Proteomes" id="UP001210211"/>
    </source>
</evidence>
<dbReference type="GO" id="GO:1990817">
    <property type="term" value="F:poly(A) RNA polymerase activity"/>
    <property type="evidence" value="ECO:0007669"/>
    <property type="project" value="InterPro"/>
</dbReference>
<feature type="region of interest" description="Disordered" evidence="3">
    <location>
        <begin position="539"/>
        <end position="564"/>
    </location>
</feature>
<dbReference type="GO" id="GO:0005730">
    <property type="term" value="C:nucleolus"/>
    <property type="evidence" value="ECO:0007669"/>
    <property type="project" value="TreeGrafter"/>
</dbReference>
<feature type="compositionally biased region" description="Basic residues" evidence="3">
    <location>
        <begin position="494"/>
        <end position="505"/>
    </location>
</feature>
<organism evidence="6 7">
    <name type="scientific">Rhynchospora tenuis</name>
    <dbReference type="NCBI Taxonomy" id="198213"/>
    <lineage>
        <taxon>Eukaryota</taxon>
        <taxon>Viridiplantae</taxon>
        <taxon>Streptophyta</taxon>
        <taxon>Embryophyta</taxon>
        <taxon>Tracheophyta</taxon>
        <taxon>Spermatophyta</taxon>
        <taxon>Magnoliopsida</taxon>
        <taxon>Liliopsida</taxon>
        <taxon>Poales</taxon>
        <taxon>Cyperaceae</taxon>
        <taxon>Cyperoideae</taxon>
        <taxon>Rhynchosporeae</taxon>
        <taxon>Rhynchospora</taxon>
    </lineage>
</organism>
<feature type="region of interest" description="Disordered" evidence="3">
    <location>
        <begin position="406"/>
        <end position="523"/>
    </location>
</feature>
<feature type="compositionally biased region" description="Polar residues" evidence="3">
    <location>
        <begin position="510"/>
        <end position="519"/>
    </location>
</feature>
<dbReference type="GO" id="GO:0031499">
    <property type="term" value="C:TRAMP complex"/>
    <property type="evidence" value="ECO:0007669"/>
    <property type="project" value="TreeGrafter"/>
</dbReference>
<feature type="region of interest" description="Disordered" evidence="3">
    <location>
        <begin position="810"/>
        <end position="848"/>
    </location>
</feature>
<protein>
    <recommendedName>
        <fullName evidence="8">Polynucleotide adenylyltransferase</fullName>
    </recommendedName>
</protein>
<dbReference type="GO" id="GO:0003729">
    <property type="term" value="F:mRNA binding"/>
    <property type="evidence" value="ECO:0007669"/>
    <property type="project" value="TreeGrafter"/>
</dbReference>
<evidence type="ECO:0000256" key="2">
    <source>
        <dbReference type="ARBA" id="ARBA00022842"/>
    </source>
</evidence>
<feature type="region of interest" description="Disordered" evidence="3">
    <location>
        <begin position="863"/>
        <end position="892"/>
    </location>
</feature>
<dbReference type="GO" id="GO:0031123">
    <property type="term" value="P:RNA 3'-end processing"/>
    <property type="evidence" value="ECO:0007669"/>
    <property type="project" value="TreeGrafter"/>
</dbReference>
<dbReference type="InterPro" id="IPR054708">
    <property type="entry name" value="MTPAP-like_central"/>
</dbReference>
<dbReference type="CDD" id="cd05402">
    <property type="entry name" value="NT_PAP_TUTase"/>
    <property type="match status" value="1"/>
</dbReference>
<feature type="compositionally biased region" description="Polar residues" evidence="3">
    <location>
        <begin position="546"/>
        <end position="563"/>
    </location>
</feature>
<dbReference type="SUPFAM" id="SSF81301">
    <property type="entry name" value="Nucleotidyltransferase"/>
    <property type="match status" value="1"/>
</dbReference>
<reference evidence="6 7" key="1">
    <citation type="journal article" date="2022" name="Cell">
        <title>Repeat-based holocentromeres influence genome architecture and karyotype evolution.</title>
        <authorList>
            <person name="Hofstatter P.G."/>
            <person name="Thangavel G."/>
            <person name="Lux T."/>
            <person name="Neumann P."/>
            <person name="Vondrak T."/>
            <person name="Novak P."/>
            <person name="Zhang M."/>
            <person name="Costa L."/>
            <person name="Castellani M."/>
            <person name="Scott A."/>
            <person name="Toegelov H."/>
            <person name="Fuchs J."/>
            <person name="Mata-Sucre Y."/>
            <person name="Dias Y."/>
            <person name="Vanzela A.L.L."/>
            <person name="Huettel B."/>
            <person name="Almeida C.C.S."/>
            <person name="Simkova H."/>
            <person name="Souza G."/>
            <person name="Pedrosa-Harand A."/>
            <person name="Macas J."/>
            <person name="Mayer K.F.X."/>
            <person name="Houben A."/>
            <person name="Marques A."/>
        </authorList>
    </citation>
    <scope>NUCLEOTIDE SEQUENCE [LARGE SCALE GENOMIC DNA]</scope>
    <source>
        <strain evidence="6">RhyTen1mFocal</strain>
    </source>
</reference>
<keyword evidence="2" id="KW-0460">Magnesium</keyword>
<name>A0AAD5ZCR9_9POAL</name>
<keyword evidence="7" id="KW-1185">Reference proteome</keyword>
<dbReference type="Gene3D" id="1.10.1410.10">
    <property type="match status" value="1"/>
</dbReference>
<dbReference type="SUPFAM" id="SSF81631">
    <property type="entry name" value="PAP/OAS1 substrate-binding domain"/>
    <property type="match status" value="1"/>
</dbReference>
<evidence type="ECO:0000256" key="3">
    <source>
        <dbReference type="SAM" id="MobiDB-lite"/>
    </source>
</evidence>
<dbReference type="Pfam" id="PF03828">
    <property type="entry name" value="PAP_assoc"/>
    <property type="match status" value="1"/>
</dbReference>
<feature type="compositionally biased region" description="Basic residues" evidence="3">
    <location>
        <begin position="409"/>
        <end position="422"/>
    </location>
</feature>
<feature type="domain" description="Poly(A) RNA polymerase mitochondrial-like central palm" evidence="5">
    <location>
        <begin position="1000"/>
        <end position="1106"/>
    </location>
</feature>
<dbReference type="InterPro" id="IPR045862">
    <property type="entry name" value="Trf4-like"/>
</dbReference>
<dbReference type="GO" id="GO:0046872">
    <property type="term" value="F:metal ion binding"/>
    <property type="evidence" value="ECO:0007669"/>
    <property type="project" value="UniProtKB-KW"/>
</dbReference>
<proteinExistence type="predicted"/>
<feature type="compositionally biased region" description="Low complexity" evidence="3">
    <location>
        <begin position="441"/>
        <end position="452"/>
    </location>
</feature>
<dbReference type="InterPro" id="IPR043519">
    <property type="entry name" value="NT_sf"/>
</dbReference>
<feature type="region of interest" description="Disordered" evidence="3">
    <location>
        <begin position="757"/>
        <end position="781"/>
    </location>
</feature>
<dbReference type="PANTHER" id="PTHR23092:SF48">
    <property type="entry name" value="NUCLEOTIDYLTRANSFERASE FAMILY PROTEIN"/>
    <property type="match status" value="1"/>
</dbReference>
<comment type="caution">
    <text evidence="6">The sequence shown here is derived from an EMBL/GenBank/DDBJ whole genome shotgun (WGS) entry which is preliminary data.</text>
</comment>
<evidence type="ECO:0008006" key="8">
    <source>
        <dbReference type="Google" id="ProtNLM"/>
    </source>
</evidence>
<evidence type="ECO:0000259" key="5">
    <source>
        <dbReference type="Pfam" id="PF22600"/>
    </source>
</evidence>